<feature type="compositionally biased region" description="Basic and acidic residues" evidence="8">
    <location>
        <begin position="17"/>
        <end position="26"/>
    </location>
</feature>
<dbReference type="FunFam" id="3.30.830.10:FF:000004">
    <property type="entry name" value="Putative insulin-degrading enzyme"/>
    <property type="match status" value="1"/>
</dbReference>
<evidence type="ECO:0000259" key="10">
    <source>
        <dbReference type="Pfam" id="PF05193"/>
    </source>
</evidence>
<dbReference type="PANTHER" id="PTHR43690:SF18">
    <property type="entry name" value="INSULIN-DEGRADING ENZYME-RELATED"/>
    <property type="match status" value="1"/>
</dbReference>
<evidence type="ECO:0000256" key="7">
    <source>
        <dbReference type="RuleBase" id="RU004447"/>
    </source>
</evidence>
<reference evidence="13" key="1">
    <citation type="submission" date="2024-06" db="EMBL/GenBank/DDBJ databases">
        <authorList>
            <person name="Liu X."/>
            <person name="Lenzi L."/>
            <person name="Haldenby T S."/>
            <person name="Uol C."/>
        </authorList>
    </citation>
    <scope>NUCLEOTIDE SEQUENCE</scope>
</reference>
<feature type="region of interest" description="Disordered" evidence="8">
    <location>
        <begin position="1"/>
        <end position="26"/>
    </location>
</feature>
<dbReference type="GO" id="GO:0043171">
    <property type="term" value="P:peptide catabolic process"/>
    <property type="evidence" value="ECO:0007669"/>
    <property type="project" value="TreeGrafter"/>
</dbReference>
<evidence type="ECO:0000256" key="2">
    <source>
        <dbReference type="ARBA" id="ARBA00022670"/>
    </source>
</evidence>
<evidence type="ECO:0000256" key="4">
    <source>
        <dbReference type="ARBA" id="ARBA00022801"/>
    </source>
</evidence>
<evidence type="ECO:0000256" key="5">
    <source>
        <dbReference type="ARBA" id="ARBA00022833"/>
    </source>
</evidence>
<dbReference type="GO" id="GO:0046872">
    <property type="term" value="F:metal ion binding"/>
    <property type="evidence" value="ECO:0007669"/>
    <property type="project" value="UniProtKB-KW"/>
</dbReference>
<gene>
    <name evidence="13" type="ORF">CDAUBV1_LOCUS12936</name>
</gene>
<evidence type="ECO:0000259" key="9">
    <source>
        <dbReference type="Pfam" id="PF00675"/>
    </source>
</evidence>
<feature type="domain" description="Coenzyme PQQ synthesis protein F-like C-terminal lobe" evidence="12">
    <location>
        <begin position="783"/>
        <end position="881"/>
    </location>
</feature>
<dbReference type="InterPro" id="IPR054734">
    <property type="entry name" value="PqqF-like_C_4"/>
</dbReference>
<dbReference type="Gene3D" id="3.30.830.10">
    <property type="entry name" value="Metalloenzyme, LuxS/M16 peptidase-like"/>
    <property type="match status" value="4"/>
</dbReference>
<evidence type="ECO:0000256" key="8">
    <source>
        <dbReference type="SAM" id="MobiDB-lite"/>
    </source>
</evidence>
<dbReference type="GO" id="GO:0051603">
    <property type="term" value="P:proteolysis involved in protein catabolic process"/>
    <property type="evidence" value="ECO:0007669"/>
    <property type="project" value="TreeGrafter"/>
</dbReference>
<dbReference type="SUPFAM" id="SSF63411">
    <property type="entry name" value="LuxS/MPP-like metallohydrolase"/>
    <property type="match status" value="4"/>
</dbReference>
<dbReference type="AlphaFoldDB" id="A0AAV2TLN0"/>
<dbReference type="InterPro" id="IPR011765">
    <property type="entry name" value="Pept_M16_N"/>
</dbReference>
<evidence type="ECO:0000313" key="14">
    <source>
        <dbReference type="Proteomes" id="UP001497525"/>
    </source>
</evidence>
<dbReference type="Pfam" id="PF00675">
    <property type="entry name" value="Peptidase_M16"/>
    <property type="match status" value="1"/>
</dbReference>
<evidence type="ECO:0000256" key="1">
    <source>
        <dbReference type="ARBA" id="ARBA00007261"/>
    </source>
</evidence>
<comment type="caution">
    <text evidence="13">The sequence shown here is derived from an EMBL/GenBank/DDBJ whole genome shotgun (WGS) entry which is preliminary data.</text>
</comment>
<evidence type="ECO:0008006" key="15">
    <source>
        <dbReference type="Google" id="ProtNLM"/>
    </source>
</evidence>
<dbReference type="EMBL" id="CAXLJL010000489">
    <property type="protein sequence ID" value="CAL5138342.1"/>
    <property type="molecule type" value="Genomic_DNA"/>
</dbReference>
<keyword evidence="3" id="KW-0479">Metal-binding</keyword>
<keyword evidence="5" id="KW-0862">Zinc</keyword>
<proteinExistence type="inferred from homology"/>
<evidence type="ECO:0000259" key="11">
    <source>
        <dbReference type="Pfam" id="PF16187"/>
    </source>
</evidence>
<dbReference type="GO" id="GO:0005739">
    <property type="term" value="C:mitochondrion"/>
    <property type="evidence" value="ECO:0007669"/>
    <property type="project" value="TreeGrafter"/>
</dbReference>
<feature type="domain" description="Peptidase M16 N-terminal" evidence="9">
    <location>
        <begin position="45"/>
        <end position="182"/>
    </location>
</feature>
<dbReference type="FunFam" id="3.30.830.10:FF:000005">
    <property type="entry name" value="nardilysin isoform X1"/>
    <property type="match status" value="1"/>
</dbReference>
<dbReference type="Pfam" id="PF22456">
    <property type="entry name" value="PqqF-like_C_4"/>
    <property type="match status" value="1"/>
</dbReference>
<dbReference type="InterPro" id="IPR050626">
    <property type="entry name" value="Peptidase_M16"/>
</dbReference>
<organism evidence="13 14">
    <name type="scientific">Calicophoron daubneyi</name>
    <name type="common">Rumen fluke</name>
    <name type="synonym">Paramphistomum daubneyi</name>
    <dbReference type="NCBI Taxonomy" id="300641"/>
    <lineage>
        <taxon>Eukaryota</taxon>
        <taxon>Metazoa</taxon>
        <taxon>Spiralia</taxon>
        <taxon>Lophotrochozoa</taxon>
        <taxon>Platyhelminthes</taxon>
        <taxon>Trematoda</taxon>
        <taxon>Digenea</taxon>
        <taxon>Plagiorchiida</taxon>
        <taxon>Pronocephalata</taxon>
        <taxon>Paramphistomoidea</taxon>
        <taxon>Paramphistomidae</taxon>
        <taxon>Calicophoron</taxon>
    </lineage>
</organism>
<evidence type="ECO:0000256" key="3">
    <source>
        <dbReference type="ARBA" id="ARBA00022723"/>
    </source>
</evidence>
<sequence length="996" mass="114296">MKASQTNGIQAGEGEAPDVRDVIDVPKSSNDSREYRAFILSNGMRVIVVNDPETDKAAACLTVNTGSMCDPRQLPGLAHFCEHMLFLGTEKYPVENTYSKFIADHGGVTNGSTKPDETSFSFDVSAEYLEAALDIFAQFFICPLFTLSAMEREINAVQAEFEKNMTNDSRRLFQLERSLSIPGHDYSRFFSGNRHSLFHSACARGTNLGEQLLKFHERYYSANLMTLAVLGKHSLDDLQAMVEKLFGPVVNRDTPRPFWSETPWTEDVLKKRTYMCPVTEANQLHIMWPIADLSEEYKYQPTAYITHLLGHEGRGSLLSALKKISWVNRLSCGVSRPGKGFACLILSIDLTEIGLGHVDDIILKVYQYLDLLRNNEPQQWIFEEIKALNLLNFTFKDKEPPYAYVTQLSSNLLRYNTEDVLTGPYILTEFLPGLVRDVVCCLNPENARVFILSKSFCSMCTEVERWYGTRYLCVDIPEEQLQTWRYCGYDKQLFLPERNPYIASDFSIYPLPPDAPKKSPDLLFVTGLTRLWHFQDPKFNLPKSFITFHFISPLSFSNPLKTLLTALYVELFQDLINENAYNSMLAGMTVEARRTTQGIKLSFSGFSHKMGILIQDIIRQLIDFTSPDVDRFRALREELSREIVNFSIKPAYQQCGVYLTNVITDRSWINEELASAYQSVTIDRMVTFIPQFYGNIFVEILAYGNVTTKEAIGYRELVENALIANFNSDEIKDLGTTMAREIILPENSNYIFQRTTVDQPTSGIVYYLQCPQQNTRSDTVLNLLCEVINEPAFTRLRTEQQLGYIIFTGARRSNVMQGFRVILQSTFRPDELEQYIEDFLTAFQNILKEMPHEEFVTHVESLKSRLMEKPKGMTEQNERFWCEIACHHYNFDRRNLEIQELKKVNHKDLIQFFETWISPASAKRKKISVYVTSEQRHGCDLRLFRPVNKGELVKDHKKLKLDLPKSGVATPFMPLIPKSDLIPSDPVDVSDQPLFE</sequence>
<keyword evidence="2" id="KW-0645">Protease</keyword>
<comment type="similarity">
    <text evidence="1 7">Belongs to the peptidase M16 family.</text>
</comment>
<name>A0AAV2TLN0_CALDB</name>
<dbReference type="GO" id="GO:0005829">
    <property type="term" value="C:cytosol"/>
    <property type="evidence" value="ECO:0007669"/>
    <property type="project" value="TreeGrafter"/>
</dbReference>
<dbReference type="InterPro" id="IPR007863">
    <property type="entry name" value="Peptidase_M16_C"/>
</dbReference>
<dbReference type="InterPro" id="IPR032632">
    <property type="entry name" value="Peptidase_M16_M"/>
</dbReference>
<dbReference type="PANTHER" id="PTHR43690">
    <property type="entry name" value="NARDILYSIN"/>
    <property type="match status" value="1"/>
</dbReference>
<dbReference type="Proteomes" id="UP001497525">
    <property type="component" value="Unassembled WGS sequence"/>
</dbReference>
<dbReference type="InterPro" id="IPR001431">
    <property type="entry name" value="Pept_M16_Zn_BS"/>
</dbReference>
<keyword evidence="6" id="KW-0482">Metalloprotease</keyword>
<accession>A0AAV2TLN0</accession>
<keyword evidence="4" id="KW-0378">Hydrolase</keyword>
<evidence type="ECO:0000313" key="13">
    <source>
        <dbReference type="EMBL" id="CAL5138342.1"/>
    </source>
</evidence>
<dbReference type="GO" id="GO:0004222">
    <property type="term" value="F:metalloendopeptidase activity"/>
    <property type="evidence" value="ECO:0007669"/>
    <property type="project" value="InterPro"/>
</dbReference>
<feature type="domain" description="Peptidase M16 middle/third" evidence="11">
    <location>
        <begin position="393"/>
        <end position="675"/>
    </location>
</feature>
<dbReference type="InterPro" id="IPR011249">
    <property type="entry name" value="Metalloenz_LuxS/M16"/>
</dbReference>
<dbReference type="PROSITE" id="PS00143">
    <property type="entry name" value="INSULINASE"/>
    <property type="match status" value="1"/>
</dbReference>
<dbReference type="Pfam" id="PF05193">
    <property type="entry name" value="Peptidase_M16_C"/>
    <property type="match status" value="1"/>
</dbReference>
<feature type="domain" description="Peptidase M16 C-terminal" evidence="10">
    <location>
        <begin position="210"/>
        <end position="387"/>
    </location>
</feature>
<dbReference type="Pfam" id="PF16187">
    <property type="entry name" value="Peptidase_M16_M"/>
    <property type="match status" value="1"/>
</dbReference>
<protein>
    <recommendedName>
        <fullName evidence="15">Insulin-degrading enzyme</fullName>
    </recommendedName>
</protein>
<evidence type="ECO:0000256" key="6">
    <source>
        <dbReference type="ARBA" id="ARBA00023049"/>
    </source>
</evidence>
<evidence type="ECO:0000259" key="12">
    <source>
        <dbReference type="Pfam" id="PF22456"/>
    </source>
</evidence>